<protein>
    <recommendedName>
        <fullName evidence="12">Mitochondrial carrier protein</fullName>
    </recommendedName>
</protein>
<evidence type="ECO:0000256" key="10">
    <source>
        <dbReference type="RuleBase" id="RU000488"/>
    </source>
</evidence>
<organism evidence="11">
    <name type="scientific">Aplanochytrium stocchinoi</name>
    <dbReference type="NCBI Taxonomy" id="215587"/>
    <lineage>
        <taxon>Eukaryota</taxon>
        <taxon>Sar</taxon>
        <taxon>Stramenopiles</taxon>
        <taxon>Bigyra</taxon>
        <taxon>Labyrinthulomycetes</taxon>
        <taxon>Thraustochytrida</taxon>
        <taxon>Thraustochytriidae</taxon>
        <taxon>Aplanochytrium</taxon>
    </lineage>
</organism>
<dbReference type="GO" id="GO:0031966">
    <property type="term" value="C:mitochondrial membrane"/>
    <property type="evidence" value="ECO:0007669"/>
    <property type="project" value="UniProtKB-SubCell"/>
</dbReference>
<evidence type="ECO:0000256" key="4">
    <source>
        <dbReference type="ARBA" id="ARBA00022692"/>
    </source>
</evidence>
<keyword evidence="4 9" id="KW-0812">Transmembrane</keyword>
<keyword evidence="7" id="KW-0496">Mitochondrion</keyword>
<dbReference type="GO" id="GO:0000064">
    <property type="term" value="F:L-ornithine transmembrane transporter activity"/>
    <property type="evidence" value="ECO:0007669"/>
    <property type="project" value="TreeGrafter"/>
</dbReference>
<evidence type="ECO:0000256" key="5">
    <source>
        <dbReference type="ARBA" id="ARBA00022737"/>
    </source>
</evidence>
<evidence type="ECO:0008006" key="12">
    <source>
        <dbReference type="Google" id="ProtNLM"/>
    </source>
</evidence>
<comment type="similarity">
    <text evidence="2 10">Belongs to the mitochondrial carrier (TC 2.A.29) family.</text>
</comment>
<feature type="repeat" description="Solcar" evidence="9">
    <location>
        <begin position="232"/>
        <end position="317"/>
    </location>
</feature>
<evidence type="ECO:0000256" key="8">
    <source>
        <dbReference type="ARBA" id="ARBA00023136"/>
    </source>
</evidence>
<evidence type="ECO:0000256" key="6">
    <source>
        <dbReference type="ARBA" id="ARBA00022989"/>
    </source>
</evidence>
<evidence type="ECO:0000313" key="11">
    <source>
        <dbReference type="EMBL" id="CAE0436320.1"/>
    </source>
</evidence>
<dbReference type="PANTHER" id="PTHR45624">
    <property type="entry name" value="MITOCHONDRIAL BASIC AMINO ACIDS TRANSPORTER-RELATED"/>
    <property type="match status" value="1"/>
</dbReference>
<gene>
    <name evidence="11" type="ORF">ASTO00021_LOCUS6585</name>
</gene>
<keyword evidence="8 9" id="KW-0472">Membrane</keyword>
<sequence>MGERNVNIERHTSGRRQGLFVGSESKDVARDLFAGIISGFVCKTVEYPLDTVKVLLQAESGSRGAKFTGPIDCLTQTYKKNGVFGLYRGLTSPLLGAMAENATLFVANGFTKRVLNVQEHPTLKDPVPMWKYIISGGTAGICVAFVLTPVELIKCRLQVQNAATGEGAILYKGPLDCLLKIVKADGFTGLWKGHISCLAREIPGNMAWFGTYEFVKTRVIQRFGGYERLDDVPLGWTMAAGACAGVAYWGVPYPADTVKSKIQTVPRFSSMSFVEVFKTVVREEGLAGLYKGCGITCARAAPSHALLFFFYELSSNWLASL</sequence>
<reference evidence="11" key="1">
    <citation type="submission" date="2021-01" db="EMBL/GenBank/DDBJ databases">
        <authorList>
            <person name="Corre E."/>
            <person name="Pelletier E."/>
            <person name="Niang G."/>
            <person name="Scheremetjew M."/>
            <person name="Finn R."/>
            <person name="Kale V."/>
            <person name="Holt S."/>
            <person name="Cochrane G."/>
            <person name="Meng A."/>
            <person name="Brown T."/>
            <person name="Cohen L."/>
        </authorList>
    </citation>
    <scope>NUCLEOTIDE SEQUENCE</scope>
    <source>
        <strain evidence="11">GSBS06</strain>
    </source>
</reference>
<keyword evidence="6" id="KW-1133">Transmembrane helix</keyword>
<dbReference type="InterPro" id="IPR018108">
    <property type="entry name" value="MCP_transmembrane"/>
</dbReference>
<dbReference type="InterPro" id="IPR002067">
    <property type="entry name" value="MCP"/>
</dbReference>
<proteinExistence type="inferred from homology"/>
<keyword evidence="3 10" id="KW-0813">Transport</keyword>
<feature type="repeat" description="Solcar" evidence="9">
    <location>
        <begin position="127"/>
        <end position="218"/>
    </location>
</feature>
<dbReference type="PRINTS" id="PR00926">
    <property type="entry name" value="MITOCARRIER"/>
</dbReference>
<feature type="repeat" description="Solcar" evidence="9">
    <location>
        <begin position="26"/>
        <end position="114"/>
    </location>
</feature>
<keyword evidence="5" id="KW-0677">Repeat</keyword>
<name>A0A7S3LS03_9STRA</name>
<dbReference type="EMBL" id="HBIN01008862">
    <property type="protein sequence ID" value="CAE0436320.1"/>
    <property type="molecule type" value="Transcribed_RNA"/>
</dbReference>
<dbReference type="GO" id="GO:1990575">
    <property type="term" value="P:mitochondrial L-ornithine transmembrane transport"/>
    <property type="evidence" value="ECO:0007669"/>
    <property type="project" value="TreeGrafter"/>
</dbReference>
<evidence type="ECO:0000256" key="7">
    <source>
        <dbReference type="ARBA" id="ARBA00023128"/>
    </source>
</evidence>
<dbReference type="InterPro" id="IPR023395">
    <property type="entry name" value="MCP_dom_sf"/>
</dbReference>
<dbReference type="SUPFAM" id="SSF103506">
    <property type="entry name" value="Mitochondrial carrier"/>
    <property type="match status" value="1"/>
</dbReference>
<comment type="subcellular location">
    <subcellularLocation>
        <location evidence="1">Mitochondrion membrane</location>
        <topology evidence="1">Multi-pass membrane protein</topology>
    </subcellularLocation>
</comment>
<evidence type="ECO:0000256" key="1">
    <source>
        <dbReference type="ARBA" id="ARBA00004225"/>
    </source>
</evidence>
<evidence type="ECO:0000256" key="2">
    <source>
        <dbReference type="ARBA" id="ARBA00006375"/>
    </source>
</evidence>
<evidence type="ECO:0000256" key="9">
    <source>
        <dbReference type="PROSITE-ProRule" id="PRU00282"/>
    </source>
</evidence>
<evidence type="ECO:0000256" key="3">
    <source>
        <dbReference type="ARBA" id="ARBA00022448"/>
    </source>
</evidence>
<accession>A0A7S3LS03</accession>
<dbReference type="PROSITE" id="PS50920">
    <property type="entry name" value="SOLCAR"/>
    <property type="match status" value="3"/>
</dbReference>
<dbReference type="Pfam" id="PF00153">
    <property type="entry name" value="Mito_carr"/>
    <property type="match status" value="3"/>
</dbReference>
<dbReference type="InterPro" id="IPR050567">
    <property type="entry name" value="Mitochondrial_Carrier"/>
</dbReference>
<dbReference type="PANTHER" id="PTHR45624:SF12">
    <property type="entry name" value="MITOCHONDRIAL ORNITHINE TRANSPORTER 1"/>
    <property type="match status" value="1"/>
</dbReference>
<dbReference type="AlphaFoldDB" id="A0A7S3LS03"/>
<dbReference type="Gene3D" id="1.50.40.10">
    <property type="entry name" value="Mitochondrial carrier domain"/>
    <property type="match status" value="1"/>
</dbReference>